<comment type="pathway">
    <text evidence="2 18">Carbohydrate metabolism; tricarboxylic acid cycle; fumarate from succinate (bacterial route): step 1/1.</text>
</comment>
<evidence type="ECO:0000313" key="22">
    <source>
        <dbReference type="Proteomes" id="UP000183656"/>
    </source>
</evidence>
<dbReference type="GO" id="GO:0022900">
    <property type="term" value="P:electron transport chain"/>
    <property type="evidence" value="ECO:0007669"/>
    <property type="project" value="UniProtKB-UniRule"/>
</dbReference>
<dbReference type="InterPro" id="IPR036188">
    <property type="entry name" value="FAD/NAD-bd_sf"/>
</dbReference>
<feature type="binding site" evidence="16">
    <location>
        <begin position="407"/>
        <end position="408"/>
    </location>
    <ligand>
        <name>FAD</name>
        <dbReference type="ChEBI" id="CHEBI:57692"/>
    </ligand>
</feature>
<dbReference type="GO" id="GO:0009055">
    <property type="term" value="F:electron transfer activity"/>
    <property type="evidence" value="ECO:0007669"/>
    <property type="project" value="TreeGrafter"/>
</dbReference>
<evidence type="ECO:0000256" key="5">
    <source>
        <dbReference type="ARBA" id="ARBA00019965"/>
    </source>
</evidence>
<dbReference type="OrthoDB" id="9806724at2"/>
<dbReference type="EC" id="1.3.5.1" evidence="4 18"/>
<dbReference type="PANTHER" id="PTHR11632">
    <property type="entry name" value="SUCCINATE DEHYDROGENASE 2 FLAVOPROTEIN SUBUNIT"/>
    <property type="match status" value="1"/>
</dbReference>
<name>A0A1I7IU60_9BURK</name>
<dbReference type="GO" id="GO:0008177">
    <property type="term" value="F:succinate dehydrogenase (quinone) activity"/>
    <property type="evidence" value="ECO:0007669"/>
    <property type="project" value="UniProtKB-EC"/>
</dbReference>
<evidence type="ECO:0000256" key="6">
    <source>
        <dbReference type="ARBA" id="ARBA00022448"/>
    </source>
</evidence>
<keyword evidence="9 18" id="KW-0249">Electron transport</keyword>
<keyword evidence="11 18" id="KW-0472">Membrane</keyword>
<feature type="binding site" evidence="16">
    <location>
        <position position="226"/>
    </location>
    <ligand>
        <name>FAD</name>
        <dbReference type="ChEBI" id="CHEBI:57692"/>
    </ligand>
</feature>
<dbReference type="GO" id="GO:0009061">
    <property type="term" value="P:anaerobic respiration"/>
    <property type="evidence" value="ECO:0007669"/>
    <property type="project" value="TreeGrafter"/>
</dbReference>
<feature type="binding site" evidence="16">
    <location>
        <begin position="19"/>
        <end position="24"/>
    </location>
    <ligand>
        <name>FAD</name>
        <dbReference type="ChEBI" id="CHEBI:57692"/>
    </ligand>
</feature>
<dbReference type="SUPFAM" id="SSF56425">
    <property type="entry name" value="Succinate dehydrogenase/fumarate reductase flavoprotein, catalytic domain"/>
    <property type="match status" value="1"/>
</dbReference>
<evidence type="ECO:0000256" key="17">
    <source>
        <dbReference type="PIRSR" id="PIRSR611281-4"/>
    </source>
</evidence>
<evidence type="ECO:0000256" key="8">
    <source>
        <dbReference type="ARBA" id="ARBA00022827"/>
    </source>
</evidence>
<accession>A0A1I7IU60</accession>
<evidence type="ECO:0000256" key="9">
    <source>
        <dbReference type="ARBA" id="ARBA00022982"/>
    </source>
</evidence>
<dbReference type="NCBIfam" id="TIGR01812">
    <property type="entry name" value="sdhA_frdA_Gneg"/>
    <property type="match status" value="1"/>
</dbReference>
<dbReference type="SUPFAM" id="SSF46977">
    <property type="entry name" value="Succinate dehydrogenase/fumarate reductase flavoprotein C-terminal domain"/>
    <property type="match status" value="1"/>
</dbReference>
<keyword evidence="10 18" id="KW-0560">Oxidoreductase</keyword>
<evidence type="ECO:0000256" key="4">
    <source>
        <dbReference type="ARBA" id="ARBA00012792"/>
    </source>
</evidence>
<keyword evidence="6 18" id="KW-0813">Transport</keyword>
<evidence type="ECO:0000313" key="21">
    <source>
        <dbReference type="EMBL" id="SFU76418.1"/>
    </source>
</evidence>
<protein>
    <recommendedName>
        <fullName evidence="5 13">Succinate dehydrogenase flavoprotein subunit</fullName>
        <ecNumber evidence="4 18">1.3.5.1</ecNumber>
    </recommendedName>
</protein>
<keyword evidence="18" id="KW-1003">Cell membrane</keyword>
<dbReference type="RefSeq" id="WP_054256223.1">
    <property type="nucleotide sequence ID" value="NZ_CYIG01000015.1"/>
</dbReference>
<evidence type="ECO:0000256" key="13">
    <source>
        <dbReference type="NCBIfam" id="TIGR01816"/>
    </source>
</evidence>
<feature type="modified residue" description="Tele-8alpha-FAD histidine" evidence="17">
    <location>
        <position position="50"/>
    </location>
</feature>
<dbReference type="Gene3D" id="4.10.80.40">
    <property type="entry name" value="succinate dehydrogenase protein domain"/>
    <property type="match status" value="1"/>
</dbReference>
<dbReference type="STRING" id="343013.SAMN04489707_101935"/>
<feature type="binding site" evidence="15">
    <location>
        <position position="247"/>
    </location>
    <ligand>
        <name>substrate</name>
    </ligand>
</feature>
<organism evidence="21 22">
    <name type="scientific">Paenacidovorax caeni</name>
    <dbReference type="NCBI Taxonomy" id="343013"/>
    <lineage>
        <taxon>Bacteria</taxon>
        <taxon>Pseudomonadati</taxon>
        <taxon>Pseudomonadota</taxon>
        <taxon>Betaproteobacteria</taxon>
        <taxon>Burkholderiales</taxon>
        <taxon>Comamonadaceae</taxon>
        <taxon>Paenacidovorax</taxon>
    </lineage>
</organism>
<comment type="catalytic activity">
    <reaction evidence="12 18">
        <text>a quinone + succinate = fumarate + a quinol</text>
        <dbReference type="Rhea" id="RHEA:40523"/>
        <dbReference type="ChEBI" id="CHEBI:24646"/>
        <dbReference type="ChEBI" id="CHEBI:29806"/>
        <dbReference type="ChEBI" id="CHEBI:30031"/>
        <dbReference type="ChEBI" id="CHEBI:132124"/>
        <dbReference type="EC" id="1.3.5.1"/>
    </reaction>
</comment>
<feature type="binding site" evidence="16">
    <location>
        <position position="391"/>
    </location>
    <ligand>
        <name>FAD</name>
        <dbReference type="ChEBI" id="CHEBI:57692"/>
    </ligand>
</feature>
<comment type="similarity">
    <text evidence="3 18">Belongs to the FAD-dependent oxidoreductase 2 family. FRD/SDH subfamily.</text>
</comment>
<evidence type="ECO:0000256" key="18">
    <source>
        <dbReference type="RuleBase" id="RU362051"/>
    </source>
</evidence>
<dbReference type="NCBIfam" id="TIGR01816">
    <property type="entry name" value="sdhA_forward"/>
    <property type="match status" value="1"/>
</dbReference>
<keyword evidence="18" id="KW-0997">Cell inner membrane</keyword>
<keyword evidence="18" id="KW-0816">Tricarboxylic acid cycle</keyword>
<evidence type="ECO:0000256" key="2">
    <source>
        <dbReference type="ARBA" id="ARBA00004894"/>
    </source>
</evidence>
<evidence type="ECO:0000256" key="16">
    <source>
        <dbReference type="PIRSR" id="PIRSR611281-3"/>
    </source>
</evidence>
<evidence type="ECO:0000256" key="12">
    <source>
        <dbReference type="ARBA" id="ARBA00049220"/>
    </source>
</evidence>
<dbReference type="Pfam" id="PF02910">
    <property type="entry name" value="Succ_DH_flav_C"/>
    <property type="match status" value="1"/>
</dbReference>
<evidence type="ECO:0000256" key="11">
    <source>
        <dbReference type="ARBA" id="ARBA00023136"/>
    </source>
</evidence>
<dbReference type="GO" id="GO:0005886">
    <property type="term" value="C:plasma membrane"/>
    <property type="evidence" value="ECO:0007669"/>
    <property type="project" value="UniProtKB-SubCell"/>
</dbReference>
<evidence type="ECO:0000259" key="20">
    <source>
        <dbReference type="Pfam" id="PF02910"/>
    </source>
</evidence>
<dbReference type="AlphaFoldDB" id="A0A1I7IU60"/>
<feature type="domain" description="FAD-dependent oxidoreductase 2 FAD-binding" evidence="19">
    <location>
        <begin position="14"/>
        <end position="408"/>
    </location>
</feature>
<keyword evidence="7 16" id="KW-0285">Flavoprotein</keyword>
<dbReference type="Gene3D" id="1.20.58.100">
    <property type="entry name" value="Fumarate reductase/succinate dehydrogenase flavoprotein-like, C-terminal domain"/>
    <property type="match status" value="1"/>
</dbReference>
<dbReference type="InterPro" id="IPR015939">
    <property type="entry name" value="Fum_Rdtase/Succ_DH_flav-like_C"/>
</dbReference>
<evidence type="ECO:0000256" key="3">
    <source>
        <dbReference type="ARBA" id="ARBA00008040"/>
    </source>
</evidence>
<feature type="binding site" evidence="15">
    <location>
        <position position="358"/>
    </location>
    <ligand>
        <name>substrate</name>
    </ligand>
</feature>
<keyword evidence="8 16" id="KW-0274">FAD</keyword>
<dbReference type="Gene3D" id="3.50.50.60">
    <property type="entry name" value="FAD/NAD(P)-binding domain"/>
    <property type="match status" value="1"/>
</dbReference>
<feature type="binding site" evidence="15">
    <location>
        <position position="259"/>
    </location>
    <ligand>
        <name>substrate</name>
    </ligand>
</feature>
<dbReference type="InterPro" id="IPR003953">
    <property type="entry name" value="FAD-dep_OxRdtase_2_FAD-bd"/>
</dbReference>
<dbReference type="Gene3D" id="3.90.700.10">
    <property type="entry name" value="Succinate dehydrogenase/fumarate reductase flavoprotein, catalytic domain"/>
    <property type="match status" value="1"/>
</dbReference>
<dbReference type="InterPro" id="IPR027477">
    <property type="entry name" value="Succ_DH/fumarate_Rdtase_cat_sf"/>
</dbReference>
<comment type="subcellular location">
    <subcellularLocation>
        <location evidence="1 18">Cell inner membrane</location>
        <topology evidence="1 18">Peripheral membrane protein</topology>
        <orientation evidence="1 18">Cytoplasmic side</orientation>
    </subcellularLocation>
</comment>
<dbReference type="InterPro" id="IPR037099">
    <property type="entry name" value="Fum_R/Succ_DH_flav-like_C_sf"/>
</dbReference>
<dbReference type="InterPro" id="IPR003952">
    <property type="entry name" value="FRD_SDH_FAD_BS"/>
</dbReference>
<dbReference type="UniPathway" id="UPA00223">
    <property type="reaction ID" value="UER01005"/>
</dbReference>
<evidence type="ECO:0000256" key="10">
    <source>
        <dbReference type="ARBA" id="ARBA00023002"/>
    </source>
</evidence>
<sequence length="601" mass="65742">MSYTKANITKRKFDVVIVGAGGSGMRASLELSRAGLNVACLSKVFPTRSHTVAAQGGVSASLGNMSEDNWHYHFYDTIKGSDWLGDQDAIEFMCREAPNVVIELEHFGMPFDRNPDGSIYQRPFGGHTANYGEKPVQRACAAADRTGHAMLHTLYQQNVKSKTNFFVEWMALDLIRNTQGDVVGVTALELETGDLYELHAKAVLLATGGAGRIFAASTNAFINTGDGLGMAARAGIPLQDMEFWQFHPTGVAGAGVLLTEGCRGEGAILLNSNGERFMERYAPTLKDLAPRDFVSRSMDQEIKEGRGCGPNKDYILMKLDHLGADTIRKRLPSVEEIGHNFANVDITKEPIPVVPTIHYQMGGIPTNINGQVVVHDGVQNRVVNGLYAVGECSCVSVHGANRLGTNSLLDLLVFGKAAGKHIVQYVNGYGDHQPMPADGADRTLARLNQLQESKEGTYAQDIAGDIRASMQQHAGVFRTQKGMDEGVVKINAIRERVSSVTLQDKSKVWNTARMEALEVDNLIEVAQATMTSAAARHECRGAHTVYDYEHPADHPECPLGRNDKEWMKHTLWHSADNSLTYKPVNLKPLTVESVPPKVRTF</sequence>
<dbReference type="InterPro" id="IPR011281">
    <property type="entry name" value="Succ_DH_flav_su_fwd"/>
</dbReference>
<proteinExistence type="inferred from homology"/>
<dbReference type="InterPro" id="IPR014006">
    <property type="entry name" value="Succ_Dhase_FrdA_Gneg"/>
</dbReference>
<dbReference type="EMBL" id="FPBX01000019">
    <property type="protein sequence ID" value="SFU76418.1"/>
    <property type="molecule type" value="Genomic_DNA"/>
</dbReference>
<dbReference type="Proteomes" id="UP000183656">
    <property type="component" value="Unassembled WGS sequence"/>
</dbReference>
<dbReference type="PIRSF" id="PIRSF000171">
    <property type="entry name" value="SDHA_APRA_LASPO"/>
    <property type="match status" value="1"/>
</dbReference>
<dbReference type="GO" id="GO:0050660">
    <property type="term" value="F:flavin adenine dinucleotide binding"/>
    <property type="evidence" value="ECO:0007669"/>
    <property type="project" value="UniProtKB-UniRule"/>
</dbReference>
<evidence type="ECO:0000256" key="14">
    <source>
        <dbReference type="PIRSR" id="PIRSR000171-1"/>
    </source>
</evidence>
<evidence type="ECO:0000259" key="19">
    <source>
        <dbReference type="Pfam" id="PF00890"/>
    </source>
</evidence>
<dbReference type="PROSITE" id="PS00504">
    <property type="entry name" value="FRD_SDH_FAD_BINDING"/>
    <property type="match status" value="1"/>
</dbReference>
<feature type="binding site" evidence="15">
    <location>
        <position position="402"/>
    </location>
    <ligand>
        <name>substrate</name>
    </ligand>
</feature>
<feature type="binding site" evidence="16">
    <location>
        <begin position="42"/>
        <end position="57"/>
    </location>
    <ligand>
        <name>FAD</name>
        <dbReference type="ChEBI" id="CHEBI:57692"/>
    </ligand>
</feature>
<comment type="cofactor">
    <cofactor evidence="16">
        <name>FAD</name>
        <dbReference type="ChEBI" id="CHEBI:57692"/>
    </cofactor>
    <text evidence="16">Flavinylated by SdhE, about 5% flavinylation occurs in the absence of SdhE.</text>
</comment>
<reference evidence="21 22" key="1">
    <citation type="submission" date="2016-10" db="EMBL/GenBank/DDBJ databases">
        <authorList>
            <person name="de Groot N.N."/>
        </authorList>
    </citation>
    <scope>NUCLEOTIDE SEQUENCE [LARGE SCALE GENOMIC DNA]</scope>
    <source>
        <strain evidence="21 22">R-24608</strain>
    </source>
</reference>
<dbReference type="SUPFAM" id="SSF51905">
    <property type="entry name" value="FAD/NAD(P)-binding domain"/>
    <property type="match status" value="1"/>
</dbReference>
<dbReference type="PANTHER" id="PTHR11632:SF51">
    <property type="entry name" value="SUCCINATE DEHYDROGENASE [UBIQUINONE] FLAVOPROTEIN SUBUNIT, MITOCHONDRIAL"/>
    <property type="match status" value="1"/>
</dbReference>
<evidence type="ECO:0000256" key="1">
    <source>
        <dbReference type="ARBA" id="ARBA00004515"/>
    </source>
</evidence>
<dbReference type="FunFam" id="1.20.58.100:FF:000001">
    <property type="entry name" value="Succinate dehydrogenase flavoprotein subunit (SdhA)"/>
    <property type="match status" value="1"/>
</dbReference>
<evidence type="ECO:0000256" key="15">
    <source>
        <dbReference type="PIRSR" id="PIRSR611281-2"/>
    </source>
</evidence>
<dbReference type="InterPro" id="IPR030664">
    <property type="entry name" value="SdhA/FrdA/AprA"/>
</dbReference>
<dbReference type="PRINTS" id="PR00411">
    <property type="entry name" value="PNDRDTASEI"/>
</dbReference>
<keyword evidence="22" id="KW-1185">Reference proteome</keyword>
<feature type="domain" description="Fumarate reductase/succinate dehydrogenase flavoprotein-like C-terminal" evidence="20">
    <location>
        <begin position="466"/>
        <end position="600"/>
    </location>
</feature>
<feature type="active site" description="Proton acceptor" evidence="14">
    <location>
        <position position="291"/>
    </location>
</feature>
<gene>
    <name evidence="21" type="ORF">SAMN04489707_101935</name>
</gene>
<dbReference type="FunFam" id="3.90.700.10:FF:000001">
    <property type="entry name" value="Mitochondrial succinate dehydrogenase flavoprotein subunit"/>
    <property type="match status" value="1"/>
</dbReference>
<dbReference type="GO" id="GO:0006099">
    <property type="term" value="P:tricarboxylic acid cycle"/>
    <property type="evidence" value="ECO:0007669"/>
    <property type="project" value="UniProtKB-UniRule"/>
</dbReference>
<evidence type="ECO:0000256" key="7">
    <source>
        <dbReference type="ARBA" id="ARBA00022630"/>
    </source>
</evidence>
<dbReference type="Pfam" id="PF00890">
    <property type="entry name" value="FAD_binding_2"/>
    <property type="match status" value="1"/>
</dbReference>